<comment type="caution">
    <text evidence="6">The sequence shown here is derived from an EMBL/GenBank/DDBJ whole genome shotgun (WGS) entry which is preliminary data.</text>
</comment>
<protein>
    <submittedName>
        <fullName evidence="6">Membrane ancor connecting MutS2 with cell-division Z-ring</fullName>
    </submittedName>
</protein>
<proteinExistence type="predicted"/>
<keyword evidence="4 5" id="KW-0472">Membrane</keyword>
<dbReference type="Pfam" id="PF02674">
    <property type="entry name" value="Colicin_V"/>
    <property type="match status" value="1"/>
</dbReference>
<dbReference type="InterPro" id="IPR003825">
    <property type="entry name" value="Colicin-V_CvpA"/>
</dbReference>
<feature type="transmembrane region" description="Helical" evidence="5">
    <location>
        <begin position="93"/>
        <end position="120"/>
    </location>
</feature>
<gene>
    <name evidence="6" type="ORF">IV56_GL001758</name>
</gene>
<evidence type="ECO:0000256" key="2">
    <source>
        <dbReference type="ARBA" id="ARBA00022692"/>
    </source>
</evidence>
<dbReference type="AlphaFoldDB" id="A0A0R2N0C4"/>
<comment type="subcellular location">
    <subcellularLocation>
        <location evidence="1">Membrane</location>
        <topology evidence="1">Multi-pass membrane protein</topology>
    </subcellularLocation>
</comment>
<feature type="transmembrane region" description="Helical" evidence="5">
    <location>
        <begin position="61"/>
        <end position="81"/>
    </location>
</feature>
<evidence type="ECO:0000256" key="1">
    <source>
        <dbReference type="ARBA" id="ARBA00004141"/>
    </source>
</evidence>
<dbReference type="PANTHER" id="PTHR37306">
    <property type="entry name" value="COLICIN V PRODUCTION PROTEIN"/>
    <property type="match status" value="1"/>
</dbReference>
<dbReference type="GO" id="GO:0016020">
    <property type="term" value="C:membrane"/>
    <property type="evidence" value="ECO:0007669"/>
    <property type="project" value="UniProtKB-SubCell"/>
</dbReference>
<keyword evidence="7" id="KW-1185">Reference proteome</keyword>
<name>A0A0R2N0C4_9LACO</name>
<evidence type="ECO:0000313" key="7">
    <source>
        <dbReference type="Proteomes" id="UP000050969"/>
    </source>
</evidence>
<dbReference type="GO" id="GO:0009403">
    <property type="term" value="P:toxin biosynthetic process"/>
    <property type="evidence" value="ECO:0007669"/>
    <property type="project" value="InterPro"/>
</dbReference>
<dbReference type="EMBL" id="JQCE01000006">
    <property type="protein sequence ID" value="KRO17963.1"/>
    <property type="molecule type" value="Genomic_DNA"/>
</dbReference>
<evidence type="ECO:0000313" key="6">
    <source>
        <dbReference type="EMBL" id="KRO17963.1"/>
    </source>
</evidence>
<evidence type="ECO:0000256" key="5">
    <source>
        <dbReference type="SAM" id="Phobius"/>
    </source>
</evidence>
<dbReference type="STRING" id="1293598.IV56_GL001758"/>
<sequence length="157" mass="17505">MQLFNTLGYALSFGVAYLLADGLGKQLTLVVPYPSATEQSTFTFFTNQVGLTLDAAFYRGFAFVFIFGIGWLVTRFVALWFHQLTYAGHNPRLSWILGGLLNLLVGYLIVFMILYLLALIPVAGIQSGLQNSLLARLIVRYSPGLTNLFTQWWIIAA</sequence>
<keyword evidence="2 5" id="KW-0812">Transmembrane</keyword>
<organism evidence="6 7">
    <name type="scientific">Lacticaseibacillus saniviri JCM 17471 = DSM 24301</name>
    <dbReference type="NCBI Taxonomy" id="1293598"/>
    <lineage>
        <taxon>Bacteria</taxon>
        <taxon>Bacillati</taxon>
        <taxon>Bacillota</taxon>
        <taxon>Bacilli</taxon>
        <taxon>Lactobacillales</taxon>
        <taxon>Lactobacillaceae</taxon>
        <taxon>Lacticaseibacillus</taxon>
    </lineage>
</organism>
<dbReference type="PANTHER" id="PTHR37306:SF1">
    <property type="entry name" value="COLICIN V PRODUCTION PROTEIN"/>
    <property type="match status" value="1"/>
</dbReference>
<dbReference type="PATRIC" id="fig|1293598.4.peg.1832"/>
<evidence type="ECO:0000256" key="3">
    <source>
        <dbReference type="ARBA" id="ARBA00022989"/>
    </source>
</evidence>
<reference evidence="6 7" key="1">
    <citation type="journal article" date="2015" name="Genome Announc.">
        <title>Expanding the biotechnology potential of lactobacilli through comparative genomics of 213 strains and associated genera.</title>
        <authorList>
            <person name="Sun Z."/>
            <person name="Harris H.M."/>
            <person name="McCann A."/>
            <person name="Guo C."/>
            <person name="Argimon S."/>
            <person name="Zhang W."/>
            <person name="Yang X."/>
            <person name="Jeffery I.B."/>
            <person name="Cooney J.C."/>
            <person name="Kagawa T.F."/>
            <person name="Liu W."/>
            <person name="Song Y."/>
            <person name="Salvetti E."/>
            <person name="Wrobel A."/>
            <person name="Rasinkangas P."/>
            <person name="Parkhill J."/>
            <person name="Rea M.C."/>
            <person name="O'Sullivan O."/>
            <person name="Ritari J."/>
            <person name="Douillard F.P."/>
            <person name="Paul Ross R."/>
            <person name="Yang R."/>
            <person name="Briner A.E."/>
            <person name="Felis G.E."/>
            <person name="de Vos W.M."/>
            <person name="Barrangou R."/>
            <person name="Klaenhammer T.R."/>
            <person name="Caufield P.W."/>
            <person name="Cui Y."/>
            <person name="Zhang H."/>
            <person name="O'Toole P.W."/>
        </authorList>
    </citation>
    <scope>NUCLEOTIDE SEQUENCE [LARGE SCALE GENOMIC DNA]</scope>
    <source>
        <strain evidence="6 7">DSM 24301</strain>
    </source>
</reference>
<dbReference type="Proteomes" id="UP000050969">
    <property type="component" value="Unassembled WGS sequence"/>
</dbReference>
<evidence type="ECO:0000256" key="4">
    <source>
        <dbReference type="ARBA" id="ARBA00023136"/>
    </source>
</evidence>
<keyword evidence="3 5" id="KW-1133">Transmembrane helix</keyword>
<accession>A0A0R2N0C4</accession>